<dbReference type="Proteomes" id="UP000824120">
    <property type="component" value="Chromosome 2"/>
</dbReference>
<proteinExistence type="predicted"/>
<evidence type="ECO:0000313" key="1">
    <source>
        <dbReference type="EMBL" id="KAG5622566.1"/>
    </source>
</evidence>
<accession>A0A9J6AD11</accession>
<comment type="caution">
    <text evidence="1">The sequence shown here is derived from an EMBL/GenBank/DDBJ whole genome shotgun (WGS) entry which is preliminary data.</text>
</comment>
<evidence type="ECO:0000313" key="2">
    <source>
        <dbReference type="Proteomes" id="UP000824120"/>
    </source>
</evidence>
<name>A0A9J6AD11_SOLCO</name>
<dbReference type="EMBL" id="JACXVP010000002">
    <property type="protein sequence ID" value="KAG5622566.1"/>
    <property type="molecule type" value="Genomic_DNA"/>
</dbReference>
<protein>
    <submittedName>
        <fullName evidence="1">Uncharacterized protein</fullName>
    </submittedName>
</protein>
<gene>
    <name evidence="1" type="ORF">H5410_007784</name>
</gene>
<sequence length="55" mass="6315">MGITCWLMQWTLCIVGRSCSLFCYLWPCGKSVVVVANCMRFSGCRGIKWYCLNLL</sequence>
<reference evidence="1 2" key="1">
    <citation type="submission" date="2020-09" db="EMBL/GenBank/DDBJ databases">
        <title>De no assembly of potato wild relative species, Solanum commersonii.</title>
        <authorList>
            <person name="Cho K."/>
        </authorList>
    </citation>
    <scope>NUCLEOTIDE SEQUENCE [LARGE SCALE GENOMIC DNA]</scope>
    <source>
        <strain evidence="1">LZ3.2</strain>
        <tissue evidence="1">Leaf</tissue>
    </source>
</reference>
<keyword evidence="2" id="KW-1185">Reference proteome</keyword>
<dbReference type="AlphaFoldDB" id="A0A9J6AD11"/>
<organism evidence="1 2">
    <name type="scientific">Solanum commersonii</name>
    <name type="common">Commerson's wild potato</name>
    <name type="synonym">Commerson's nightshade</name>
    <dbReference type="NCBI Taxonomy" id="4109"/>
    <lineage>
        <taxon>Eukaryota</taxon>
        <taxon>Viridiplantae</taxon>
        <taxon>Streptophyta</taxon>
        <taxon>Embryophyta</taxon>
        <taxon>Tracheophyta</taxon>
        <taxon>Spermatophyta</taxon>
        <taxon>Magnoliopsida</taxon>
        <taxon>eudicotyledons</taxon>
        <taxon>Gunneridae</taxon>
        <taxon>Pentapetalae</taxon>
        <taxon>asterids</taxon>
        <taxon>lamiids</taxon>
        <taxon>Solanales</taxon>
        <taxon>Solanaceae</taxon>
        <taxon>Solanoideae</taxon>
        <taxon>Solaneae</taxon>
        <taxon>Solanum</taxon>
    </lineage>
</organism>